<gene>
    <name evidence="2" type="ORF">WICPIJ_008966</name>
</gene>
<feature type="compositionally biased region" description="Acidic residues" evidence="1">
    <location>
        <begin position="748"/>
        <end position="760"/>
    </location>
</feature>
<feature type="compositionally biased region" description="Polar residues" evidence="1">
    <location>
        <begin position="547"/>
        <end position="559"/>
    </location>
</feature>
<protein>
    <submittedName>
        <fullName evidence="2">Uncharacterized protein</fullName>
    </submittedName>
</protein>
<accession>A0A9P8PUD1</accession>
<evidence type="ECO:0000256" key="1">
    <source>
        <dbReference type="SAM" id="MobiDB-lite"/>
    </source>
</evidence>
<keyword evidence="3" id="KW-1185">Reference proteome</keyword>
<feature type="region of interest" description="Disordered" evidence="1">
    <location>
        <begin position="648"/>
        <end position="689"/>
    </location>
</feature>
<feature type="compositionally biased region" description="Low complexity" evidence="1">
    <location>
        <begin position="664"/>
        <end position="677"/>
    </location>
</feature>
<feature type="compositionally biased region" description="Acidic residues" evidence="1">
    <location>
        <begin position="498"/>
        <end position="514"/>
    </location>
</feature>
<proteinExistence type="predicted"/>
<comment type="caution">
    <text evidence="2">The sequence shown here is derived from an EMBL/GenBank/DDBJ whole genome shotgun (WGS) entry which is preliminary data.</text>
</comment>
<reference evidence="2" key="2">
    <citation type="submission" date="2021-01" db="EMBL/GenBank/DDBJ databases">
        <authorList>
            <person name="Schikora-Tamarit M.A."/>
        </authorList>
    </citation>
    <scope>NUCLEOTIDE SEQUENCE</scope>
    <source>
        <strain evidence="2">CBS2887</strain>
    </source>
</reference>
<feature type="region of interest" description="Disordered" evidence="1">
    <location>
        <begin position="735"/>
        <end position="760"/>
    </location>
</feature>
<reference evidence="2" key="1">
    <citation type="journal article" date="2021" name="Open Biol.">
        <title>Shared evolutionary footprints suggest mitochondrial oxidative damage underlies multiple complex I losses in fungi.</title>
        <authorList>
            <person name="Schikora-Tamarit M.A."/>
            <person name="Marcet-Houben M."/>
            <person name="Nosek J."/>
            <person name="Gabaldon T."/>
        </authorList>
    </citation>
    <scope>NUCLEOTIDE SEQUENCE</scope>
    <source>
        <strain evidence="2">CBS2887</strain>
    </source>
</reference>
<name>A0A9P8PUD1_WICPI</name>
<evidence type="ECO:0000313" key="2">
    <source>
        <dbReference type="EMBL" id="KAH3677559.1"/>
    </source>
</evidence>
<dbReference type="Proteomes" id="UP000774326">
    <property type="component" value="Unassembled WGS sequence"/>
</dbReference>
<evidence type="ECO:0000313" key="3">
    <source>
        <dbReference type="Proteomes" id="UP000774326"/>
    </source>
</evidence>
<sequence length="760" mass="85784">MDIINSLNTTINVYNSDDGNINKPSSPQELQKKLLEIHQRYCHIDSIEIIPLLKILKIVSDSVLTSAQFQEYLRNVVQICGCGCETEPRCPQFNISGDQISTSPGETLHFRMVDIYGLKYVVSVDDFTRFAMVCKVEDSPLSFVHGLNWIGDMLRNGSYMTYVGNPESKHQVITVMIPEEEQCTLMSTHCDSMGYNLVYTDKKGTDGEEIQDKEATQLIKSFCSRLKYKVDCVLKHLNLAELAYDSAVHYVVFMHNFYNVCGDFIEADVRPPGYDMIKDIWFDEKIEMEIPWTVIPFGALVTFQDIHHADKTSSCGVYLGPINFRMCRVLTWSPTKMSYFITYGDIARAVPAASFADKEMDSSFYFPFKYHTALEFADILSGLNLEMNPMQAHVSARTRMVREAQRNHSGALGIDMPNLRPYFEDCVGDTCHALENKDISRFHSISMDKILAHGTTDRVYRESFANIITVNNEFINDLATSTESEKLHEGVFQFETEAGVEADLPSESESESESEELRSESESNEDLASRRSSGTVESPPHEPIQDDTISTGSSNNLPITPSPGPGETELIAIPKTTRIQTVPQHLEDSLQKFELIKETHEMYQVMIGIEHYIPQIEKLLRSQSTIKLPVDTLSKSIEPATVLPEPFKFNPYKPYERSDSPLRSTTASSSPTVPPSTRAEKDSSINGNVQLNSTIVSGLQPLDGDYHHYPTTYLDPDIKRPADLSLVDKVDAFVEQETIETDNRIHGDDEEEEEEEEDSQ</sequence>
<dbReference type="AlphaFoldDB" id="A0A9P8PUD1"/>
<dbReference type="EMBL" id="JAEUBG010005163">
    <property type="protein sequence ID" value="KAH3677559.1"/>
    <property type="molecule type" value="Genomic_DNA"/>
</dbReference>
<organism evidence="2 3">
    <name type="scientific">Wickerhamomyces pijperi</name>
    <name type="common">Yeast</name>
    <name type="synonym">Pichia pijperi</name>
    <dbReference type="NCBI Taxonomy" id="599730"/>
    <lineage>
        <taxon>Eukaryota</taxon>
        <taxon>Fungi</taxon>
        <taxon>Dikarya</taxon>
        <taxon>Ascomycota</taxon>
        <taxon>Saccharomycotina</taxon>
        <taxon>Saccharomycetes</taxon>
        <taxon>Phaffomycetales</taxon>
        <taxon>Wickerhamomycetaceae</taxon>
        <taxon>Wickerhamomyces</taxon>
    </lineage>
</organism>
<feature type="region of interest" description="Disordered" evidence="1">
    <location>
        <begin position="497"/>
        <end position="567"/>
    </location>
</feature>